<feature type="compositionally biased region" description="Basic and acidic residues" evidence="1">
    <location>
        <begin position="76"/>
        <end position="87"/>
    </location>
</feature>
<reference evidence="3" key="1">
    <citation type="journal article" date="2019" name="Int. J. Syst. Evol. Microbiol.">
        <title>The Global Catalogue of Microorganisms (GCM) 10K type strain sequencing project: providing services to taxonomists for standard genome sequencing and annotation.</title>
        <authorList>
            <consortium name="The Broad Institute Genomics Platform"/>
            <consortium name="The Broad Institute Genome Sequencing Center for Infectious Disease"/>
            <person name="Wu L."/>
            <person name="Ma J."/>
        </authorList>
    </citation>
    <scope>NUCLEOTIDE SEQUENCE [LARGE SCALE GENOMIC DNA]</scope>
    <source>
        <strain evidence="3">CCM 8908</strain>
    </source>
</reference>
<comment type="caution">
    <text evidence="2">The sequence shown here is derived from an EMBL/GenBank/DDBJ whole genome shotgun (WGS) entry which is preliminary data.</text>
</comment>
<feature type="region of interest" description="Disordered" evidence="1">
    <location>
        <begin position="76"/>
        <end position="98"/>
    </location>
</feature>
<evidence type="ECO:0000313" key="2">
    <source>
        <dbReference type="EMBL" id="MFC6260963.1"/>
    </source>
</evidence>
<sequence>MDYLVIRFKRSQLPFVPRFSNVNLEIAKESGVLSQTLIVSIFLFEVVVSTHQDDVTDKIEAAAAKGKLDITEKKVVPGGEKVDAPLDDKEDDQADGEK</sequence>
<keyword evidence="3" id="KW-1185">Reference proteome</keyword>
<evidence type="ECO:0000256" key="1">
    <source>
        <dbReference type="SAM" id="MobiDB-lite"/>
    </source>
</evidence>
<dbReference type="EMBL" id="JBHSSI010000048">
    <property type="protein sequence ID" value="MFC6260963.1"/>
    <property type="molecule type" value="Genomic_DNA"/>
</dbReference>
<dbReference type="RefSeq" id="WP_125686170.1">
    <property type="nucleotide sequence ID" value="NZ_JBHSSI010000048.1"/>
</dbReference>
<name>A0ABW1TJF2_9LACO</name>
<organism evidence="2 3">
    <name type="scientific">Levilactobacillus fujinensis</name>
    <dbReference type="NCBI Taxonomy" id="2486024"/>
    <lineage>
        <taxon>Bacteria</taxon>
        <taxon>Bacillati</taxon>
        <taxon>Bacillota</taxon>
        <taxon>Bacilli</taxon>
        <taxon>Lactobacillales</taxon>
        <taxon>Lactobacillaceae</taxon>
        <taxon>Levilactobacillus</taxon>
    </lineage>
</organism>
<feature type="compositionally biased region" description="Acidic residues" evidence="1">
    <location>
        <begin position="88"/>
        <end position="98"/>
    </location>
</feature>
<gene>
    <name evidence="2" type="ORF">ACFP1C_08435</name>
</gene>
<evidence type="ECO:0000313" key="3">
    <source>
        <dbReference type="Proteomes" id="UP001596283"/>
    </source>
</evidence>
<dbReference type="Proteomes" id="UP001596283">
    <property type="component" value="Unassembled WGS sequence"/>
</dbReference>
<protein>
    <submittedName>
        <fullName evidence="2">Uncharacterized protein</fullName>
    </submittedName>
</protein>
<proteinExistence type="predicted"/>
<accession>A0ABW1TJF2</accession>